<proteinExistence type="predicted"/>
<evidence type="ECO:0008006" key="3">
    <source>
        <dbReference type="Google" id="ProtNLM"/>
    </source>
</evidence>
<reference evidence="2" key="1">
    <citation type="submission" date="2018-09" db="EMBL/GenBank/DDBJ databases">
        <authorList>
            <person name="Zhu H."/>
        </authorList>
    </citation>
    <scope>NUCLEOTIDE SEQUENCE [LARGE SCALE GENOMIC DNA]</scope>
    <source>
        <strain evidence="2">K2W31S-8</strain>
    </source>
</reference>
<dbReference type="OrthoDB" id="9925751at2"/>
<dbReference type="AlphaFoldDB" id="A0A385Z1X0"/>
<gene>
    <name evidence="1" type="ORF">D3880_10190</name>
</gene>
<organism evidence="1 2">
    <name type="scientific">Pseudomonas cavernae</name>
    <dbReference type="NCBI Taxonomy" id="2320867"/>
    <lineage>
        <taxon>Bacteria</taxon>
        <taxon>Pseudomonadati</taxon>
        <taxon>Pseudomonadota</taxon>
        <taxon>Gammaproteobacteria</taxon>
        <taxon>Pseudomonadales</taxon>
        <taxon>Pseudomonadaceae</taxon>
        <taxon>Pseudomonas</taxon>
    </lineage>
</organism>
<dbReference type="EMBL" id="CP032419">
    <property type="protein sequence ID" value="AYC32734.1"/>
    <property type="molecule type" value="Genomic_DNA"/>
</dbReference>
<evidence type="ECO:0000313" key="1">
    <source>
        <dbReference type="EMBL" id="AYC32734.1"/>
    </source>
</evidence>
<evidence type="ECO:0000313" key="2">
    <source>
        <dbReference type="Proteomes" id="UP000265560"/>
    </source>
</evidence>
<dbReference type="Proteomes" id="UP000265560">
    <property type="component" value="Chromosome"/>
</dbReference>
<keyword evidence="2" id="KW-1185">Reference proteome</keyword>
<name>A0A385Z1X0_9PSED</name>
<sequence length="86" mass="9064">MANFTPLESGSQGGTKPVLFIDGSAAQRELMDAAEWRLGAVQELLSVLSICSTEDGGRRDVAQVSRALLLLVDDAEALFSAARQAA</sequence>
<dbReference type="KEGG" id="pcav:D3880_10190"/>
<accession>A0A385Z1X0</accession>
<dbReference type="RefSeq" id="WP_119893354.1">
    <property type="nucleotide sequence ID" value="NZ_CP032419.1"/>
</dbReference>
<protein>
    <recommendedName>
        <fullName evidence="3">DUF3077 domain-containing protein</fullName>
    </recommendedName>
</protein>